<evidence type="ECO:0000313" key="1">
    <source>
        <dbReference type="EMBL" id="KAJ9580623.1"/>
    </source>
</evidence>
<evidence type="ECO:0000313" key="2">
    <source>
        <dbReference type="Proteomes" id="UP001233999"/>
    </source>
</evidence>
<dbReference type="AlphaFoldDB" id="A0AAD7ZHG9"/>
<comment type="caution">
    <text evidence="1">The sequence shown here is derived from an EMBL/GenBank/DDBJ whole genome shotgun (WGS) entry which is preliminary data.</text>
</comment>
<protein>
    <submittedName>
        <fullName evidence="1">Uncharacterized protein</fullName>
    </submittedName>
</protein>
<organism evidence="1 2">
    <name type="scientific">Diploptera punctata</name>
    <name type="common">Pacific beetle cockroach</name>
    <dbReference type="NCBI Taxonomy" id="6984"/>
    <lineage>
        <taxon>Eukaryota</taxon>
        <taxon>Metazoa</taxon>
        <taxon>Ecdysozoa</taxon>
        <taxon>Arthropoda</taxon>
        <taxon>Hexapoda</taxon>
        <taxon>Insecta</taxon>
        <taxon>Pterygota</taxon>
        <taxon>Neoptera</taxon>
        <taxon>Polyneoptera</taxon>
        <taxon>Dictyoptera</taxon>
        <taxon>Blattodea</taxon>
        <taxon>Blaberoidea</taxon>
        <taxon>Blaberidae</taxon>
        <taxon>Diplopterinae</taxon>
        <taxon>Diploptera</taxon>
    </lineage>
</organism>
<reference evidence="1" key="1">
    <citation type="journal article" date="2023" name="IScience">
        <title>Live-bearing cockroach genome reveals convergent evolutionary mechanisms linked to viviparity in insects and beyond.</title>
        <authorList>
            <person name="Fouks B."/>
            <person name="Harrison M.C."/>
            <person name="Mikhailova A.A."/>
            <person name="Marchal E."/>
            <person name="English S."/>
            <person name="Carruthers M."/>
            <person name="Jennings E.C."/>
            <person name="Chiamaka E.L."/>
            <person name="Frigard R.A."/>
            <person name="Pippel M."/>
            <person name="Attardo G.M."/>
            <person name="Benoit J.B."/>
            <person name="Bornberg-Bauer E."/>
            <person name="Tobe S.S."/>
        </authorList>
    </citation>
    <scope>NUCLEOTIDE SEQUENCE</scope>
    <source>
        <strain evidence="1">Stay&amp;Tobe</strain>
    </source>
</reference>
<gene>
    <name evidence="1" type="ORF">L9F63_024198</name>
</gene>
<proteinExistence type="predicted"/>
<keyword evidence="2" id="KW-1185">Reference proteome</keyword>
<feature type="non-terminal residue" evidence="1">
    <location>
        <position position="1"/>
    </location>
</feature>
<accession>A0AAD7ZHG9</accession>
<sequence length="65" mass="7643">VFIKLNQILGLCKHHRNGPFKLCATAVNRGFELAFAHNRSCDYFKLRSPKHHLQINEKINKLSYY</sequence>
<dbReference type="Proteomes" id="UP001233999">
    <property type="component" value="Unassembled WGS sequence"/>
</dbReference>
<feature type="non-terminal residue" evidence="1">
    <location>
        <position position="65"/>
    </location>
</feature>
<reference evidence="1" key="2">
    <citation type="submission" date="2023-05" db="EMBL/GenBank/DDBJ databases">
        <authorList>
            <person name="Fouks B."/>
        </authorList>
    </citation>
    <scope>NUCLEOTIDE SEQUENCE</scope>
    <source>
        <strain evidence="1">Stay&amp;Tobe</strain>
        <tissue evidence="1">Testes</tissue>
    </source>
</reference>
<dbReference type="EMBL" id="JASPKZ010008237">
    <property type="protein sequence ID" value="KAJ9580623.1"/>
    <property type="molecule type" value="Genomic_DNA"/>
</dbReference>
<name>A0AAD7ZHG9_DIPPU</name>